<dbReference type="RefSeq" id="WP_014486909.1">
    <property type="nucleotide sequence ID" value="NC_017243.1"/>
</dbReference>
<evidence type="ECO:0000313" key="1">
    <source>
        <dbReference type="EMBL" id="AEM21058.1"/>
    </source>
</evidence>
<dbReference type="KEGG" id="bip:Bint_0424"/>
<name>G0EIY1_BRAIP</name>
<dbReference type="GeneID" id="44971444"/>
<protein>
    <submittedName>
        <fullName evidence="1">Uncharacterized protein</fullName>
    </submittedName>
</protein>
<evidence type="ECO:0000313" key="2">
    <source>
        <dbReference type="Proteomes" id="UP000008522"/>
    </source>
</evidence>
<dbReference type="AlphaFoldDB" id="G0EIY1"/>
<dbReference type="Proteomes" id="UP000008522">
    <property type="component" value="Chromosome"/>
</dbReference>
<dbReference type="EMBL" id="CP002874">
    <property type="protein sequence ID" value="AEM21058.1"/>
    <property type="molecule type" value="Genomic_DNA"/>
</dbReference>
<dbReference type="HOGENOM" id="CLU_3077455_0_0_12"/>
<organism evidence="1 2">
    <name type="scientific">Brachyspira intermedia (strain ATCC 51140 / PWS/A)</name>
    <name type="common">Serpulina intermedia</name>
    <dbReference type="NCBI Taxonomy" id="1045858"/>
    <lineage>
        <taxon>Bacteria</taxon>
        <taxon>Pseudomonadati</taxon>
        <taxon>Spirochaetota</taxon>
        <taxon>Spirochaetia</taxon>
        <taxon>Brachyspirales</taxon>
        <taxon>Brachyspiraceae</taxon>
        <taxon>Brachyspira</taxon>
    </lineage>
</organism>
<reference evidence="1 2" key="1">
    <citation type="journal article" date="2011" name="BMC Genomics">
        <title>Complete genome sequence of Brachyspira intermedia reveals unique genomic features in Brachyspira species and phage-mediated horizontal gene transfer.</title>
        <authorList>
            <person name="Hafstrom T."/>
            <person name="Jansson D.S."/>
            <person name="Segerman B."/>
        </authorList>
    </citation>
    <scope>NUCLEOTIDE SEQUENCE [LARGE SCALE GENOMIC DNA]</scope>
    <source>
        <strain evidence="2">ATCC 51140 / PWS/A</strain>
    </source>
</reference>
<sequence length="52" mass="5682">MLKKSGYDTTATAVINGLSGEQGYEFTDTTYGQFDPSANITIELTTSQTWLD</sequence>
<gene>
    <name evidence="1" type="ordered locus">Bint_0424</name>
</gene>
<accession>G0EIY1</accession>
<keyword evidence="2" id="KW-1185">Reference proteome</keyword>
<proteinExistence type="predicted"/>
<dbReference type="PATRIC" id="fig|1045858.4.peg.423"/>